<dbReference type="CDD" id="cd04301">
    <property type="entry name" value="NAT_SF"/>
    <property type="match status" value="1"/>
</dbReference>
<sequence length="193" mass="21364">MTEHHRYEVRPATHADLPGARSVMLDTFYREFGHGYRPQWHADVVDLAGTYLETPRHALFVAVAGDEVVGTTAVRAQGPASPPHPAWLAERYAGGTTAQLFRVYVRAEHRRHGLARALVDAATRFVAETPGYERIYLHTDTRVPGAEPFWRSVAVEVHDARDGDGRTHETVHFEIPLPVLVDTRVGAGARGTA</sequence>
<comment type="caution">
    <text evidence="3">The sequence shown here is derived from an EMBL/GenBank/DDBJ whole genome shotgun (WGS) entry which is preliminary data.</text>
</comment>
<feature type="domain" description="N-acetyltransferase" evidence="2">
    <location>
        <begin position="7"/>
        <end position="178"/>
    </location>
</feature>
<name>A0ABU1PQI5_9PSEU</name>
<protein>
    <submittedName>
        <fullName evidence="3">GNAT superfamily N-acetyltransferase</fullName>
    </submittedName>
</protein>
<dbReference type="InterPro" id="IPR016181">
    <property type="entry name" value="Acyl_CoA_acyltransferase"/>
</dbReference>
<dbReference type="Gene3D" id="3.40.630.30">
    <property type="match status" value="1"/>
</dbReference>
<keyword evidence="4" id="KW-1185">Reference proteome</keyword>
<dbReference type="PANTHER" id="PTHR13947:SF37">
    <property type="entry name" value="LD18367P"/>
    <property type="match status" value="1"/>
</dbReference>
<dbReference type="EMBL" id="JAVDSG010000001">
    <property type="protein sequence ID" value="MDR6592910.1"/>
    <property type="molecule type" value="Genomic_DNA"/>
</dbReference>
<gene>
    <name evidence="3" type="ORF">J2S66_001294</name>
</gene>
<proteinExistence type="predicted"/>
<evidence type="ECO:0000313" key="3">
    <source>
        <dbReference type="EMBL" id="MDR6592910.1"/>
    </source>
</evidence>
<dbReference type="RefSeq" id="WP_310304936.1">
    <property type="nucleotide sequence ID" value="NZ_BAAAXB010000001.1"/>
</dbReference>
<dbReference type="Pfam" id="PF00583">
    <property type="entry name" value="Acetyltransf_1"/>
    <property type="match status" value="1"/>
</dbReference>
<dbReference type="InterPro" id="IPR050769">
    <property type="entry name" value="NAT_camello-type"/>
</dbReference>
<reference evidence="3 4" key="1">
    <citation type="submission" date="2023-07" db="EMBL/GenBank/DDBJ databases">
        <title>Sequencing the genomes of 1000 actinobacteria strains.</title>
        <authorList>
            <person name="Klenk H.-P."/>
        </authorList>
    </citation>
    <scope>NUCLEOTIDE SEQUENCE [LARGE SCALE GENOMIC DNA]</scope>
    <source>
        <strain evidence="3 4">DSM 43749</strain>
    </source>
</reference>
<evidence type="ECO:0000313" key="4">
    <source>
        <dbReference type="Proteomes" id="UP001268819"/>
    </source>
</evidence>
<organism evidence="3 4">
    <name type="scientific">Saccharothrix longispora</name>
    <dbReference type="NCBI Taxonomy" id="33920"/>
    <lineage>
        <taxon>Bacteria</taxon>
        <taxon>Bacillati</taxon>
        <taxon>Actinomycetota</taxon>
        <taxon>Actinomycetes</taxon>
        <taxon>Pseudonocardiales</taxon>
        <taxon>Pseudonocardiaceae</taxon>
        <taxon>Saccharothrix</taxon>
    </lineage>
</organism>
<dbReference type="SUPFAM" id="SSF55729">
    <property type="entry name" value="Acyl-CoA N-acyltransferases (Nat)"/>
    <property type="match status" value="1"/>
</dbReference>
<evidence type="ECO:0000259" key="2">
    <source>
        <dbReference type="PROSITE" id="PS51186"/>
    </source>
</evidence>
<dbReference type="PANTHER" id="PTHR13947">
    <property type="entry name" value="GNAT FAMILY N-ACETYLTRANSFERASE"/>
    <property type="match status" value="1"/>
</dbReference>
<dbReference type="PROSITE" id="PS51186">
    <property type="entry name" value="GNAT"/>
    <property type="match status" value="1"/>
</dbReference>
<keyword evidence="1" id="KW-0808">Transferase</keyword>
<dbReference type="Proteomes" id="UP001268819">
    <property type="component" value="Unassembled WGS sequence"/>
</dbReference>
<evidence type="ECO:0000256" key="1">
    <source>
        <dbReference type="ARBA" id="ARBA00022679"/>
    </source>
</evidence>
<accession>A0ABU1PQI5</accession>
<dbReference type="InterPro" id="IPR000182">
    <property type="entry name" value="GNAT_dom"/>
</dbReference>